<dbReference type="Proteomes" id="UP000033710">
    <property type="component" value="Unassembled WGS sequence"/>
</dbReference>
<comment type="caution">
    <text evidence="1">The sequence shown here is derived from an EMBL/GenBank/DDBJ whole genome shotgun (WGS) entry which is preliminary data.</text>
</comment>
<accession>A0A0F2M069</accession>
<protein>
    <submittedName>
        <fullName evidence="1">Uncharacterized protein</fullName>
    </submittedName>
</protein>
<proteinExistence type="predicted"/>
<dbReference type="RefSeq" id="XP_016585778.1">
    <property type="nucleotide sequence ID" value="XM_016731430.1"/>
</dbReference>
<dbReference type="GeneID" id="27666707"/>
<name>A0A0F2M069_SPOSC</name>
<dbReference type="EMBL" id="AXCR01000010">
    <property type="protein sequence ID" value="KJR83102.1"/>
    <property type="molecule type" value="Genomic_DNA"/>
</dbReference>
<dbReference type="VEuPathDB" id="FungiDB:SPSK_04630"/>
<dbReference type="AlphaFoldDB" id="A0A0F2M069"/>
<evidence type="ECO:0000313" key="2">
    <source>
        <dbReference type="Proteomes" id="UP000033710"/>
    </source>
</evidence>
<reference evidence="1 2" key="2">
    <citation type="journal article" date="2015" name="Eukaryot. Cell">
        <title>Asexual propagation of a virulent clone complex in a human and feline outbreak of sporotrichosis.</title>
        <authorList>
            <person name="Teixeira Mde M."/>
            <person name="Rodrigues A.M."/>
            <person name="Tsui C.K."/>
            <person name="de Almeida L.G."/>
            <person name="Van Diepeningen A.D."/>
            <person name="van den Ende B.G."/>
            <person name="Fernandes G.F."/>
            <person name="Kano R."/>
            <person name="Hamelin R.C."/>
            <person name="Lopes-Bezerra L.M."/>
            <person name="Vasconcelos A.T."/>
            <person name="de Hoog S."/>
            <person name="de Camargo Z.P."/>
            <person name="Felipe M.S."/>
        </authorList>
    </citation>
    <scope>NUCLEOTIDE SEQUENCE [LARGE SCALE GENOMIC DNA]</scope>
    <source>
        <strain evidence="1 2">1099-18</strain>
    </source>
</reference>
<reference evidence="1 2" key="1">
    <citation type="journal article" date="2014" name="BMC Genomics">
        <title>Comparative genomics of the major fungal agents of human and animal Sporotrichosis: Sporothrix schenckii and Sporothrix brasiliensis.</title>
        <authorList>
            <person name="Teixeira M.M."/>
            <person name="de Almeida L.G."/>
            <person name="Kubitschek-Barreira P."/>
            <person name="Alves F.L."/>
            <person name="Kioshima E.S."/>
            <person name="Abadio A.K."/>
            <person name="Fernandes L."/>
            <person name="Derengowski L.S."/>
            <person name="Ferreira K.S."/>
            <person name="Souza R.C."/>
            <person name="Ruiz J.C."/>
            <person name="de Andrade N.C."/>
            <person name="Paes H.C."/>
            <person name="Nicola A.M."/>
            <person name="Albuquerque P."/>
            <person name="Gerber A.L."/>
            <person name="Martins V.P."/>
            <person name="Peconick L.D."/>
            <person name="Neto A.V."/>
            <person name="Chaucanez C.B."/>
            <person name="Silva P.A."/>
            <person name="Cunha O.L."/>
            <person name="de Oliveira F.F."/>
            <person name="dos Santos T.C."/>
            <person name="Barros A.L."/>
            <person name="Soares M.A."/>
            <person name="de Oliveira L.M."/>
            <person name="Marini M.M."/>
            <person name="Villalobos-Duno H."/>
            <person name="Cunha M.M."/>
            <person name="de Hoog S."/>
            <person name="da Silveira J.F."/>
            <person name="Henrissat B."/>
            <person name="Nino-Vega G.A."/>
            <person name="Cisalpino P.S."/>
            <person name="Mora-Montes H.M."/>
            <person name="Almeida S.R."/>
            <person name="Stajich J.E."/>
            <person name="Lopes-Bezerra L.M."/>
            <person name="Vasconcelos A.T."/>
            <person name="Felipe M.S."/>
        </authorList>
    </citation>
    <scope>NUCLEOTIDE SEQUENCE [LARGE SCALE GENOMIC DNA]</scope>
    <source>
        <strain evidence="1 2">1099-18</strain>
    </source>
</reference>
<organism evidence="1 2">
    <name type="scientific">Sporothrix schenckii 1099-18</name>
    <dbReference type="NCBI Taxonomy" id="1397361"/>
    <lineage>
        <taxon>Eukaryota</taxon>
        <taxon>Fungi</taxon>
        <taxon>Dikarya</taxon>
        <taxon>Ascomycota</taxon>
        <taxon>Pezizomycotina</taxon>
        <taxon>Sordariomycetes</taxon>
        <taxon>Sordariomycetidae</taxon>
        <taxon>Ophiostomatales</taxon>
        <taxon>Ophiostomataceae</taxon>
        <taxon>Sporothrix</taxon>
    </lineage>
</organism>
<dbReference type="OrthoDB" id="2120024at2759"/>
<dbReference type="KEGG" id="ssck:SPSK_04630"/>
<sequence length="106" mass="11977">MLPRRLLATAAPALRLATRQGPAFRHHSAAVGRRWNSSSSEPSAYSSFFKTFGRPIFKVCLMAIFTYQLVFFGWSKLEQDEIRSDKQAEITALEAKVKELQEGKKA</sequence>
<gene>
    <name evidence="1" type="ORF">SPSK_04630</name>
</gene>
<evidence type="ECO:0000313" key="1">
    <source>
        <dbReference type="EMBL" id="KJR83102.1"/>
    </source>
</evidence>